<feature type="transmembrane region" description="Helical" evidence="1">
    <location>
        <begin position="167"/>
        <end position="195"/>
    </location>
</feature>
<protein>
    <recommendedName>
        <fullName evidence="4">Glucosyl transferase GtrII</fullName>
    </recommendedName>
</protein>
<feature type="transmembrane region" description="Helical" evidence="1">
    <location>
        <begin position="274"/>
        <end position="292"/>
    </location>
</feature>
<feature type="transmembrane region" description="Helical" evidence="1">
    <location>
        <begin position="304"/>
        <end position="322"/>
    </location>
</feature>
<feature type="transmembrane region" description="Helical" evidence="1">
    <location>
        <begin position="76"/>
        <end position="96"/>
    </location>
</feature>
<organism evidence="2 3">
    <name type="scientific">Rufibacter sediminis</name>
    <dbReference type="NCBI Taxonomy" id="2762756"/>
    <lineage>
        <taxon>Bacteria</taxon>
        <taxon>Pseudomonadati</taxon>
        <taxon>Bacteroidota</taxon>
        <taxon>Cytophagia</taxon>
        <taxon>Cytophagales</taxon>
        <taxon>Hymenobacteraceae</taxon>
        <taxon>Rufibacter</taxon>
    </lineage>
</organism>
<evidence type="ECO:0008006" key="4">
    <source>
        <dbReference type="Google" id="ProtNLM"/>
    </source>
</evidence>
<name>A0ABR6VNE3_9BACT</name>
<keyword evidence="1" id="KW-0472">Membrane</keyword>
<keyword evidence="3" id="KW-1185">Reference proteome</keyword>
<evidence type="ECO:0000256" key="1">
    <source>
        <dbReference type="SAM" id="Phobius"/>
    </source>
</evidence>
<feature type="transmembrane region" description="Helical" evidence="1">
    <location>
        <begin position="108"/>
        <end position="130"/>
    </location>
</feature>
<gene>
    <name evidence="2" type="ORF">H7U12_03400</name>
</gene>
<keyword evidence="1" id="KW-1133">Transmembrane helix</keyword>
<dbReference type="EMBL" id="JACOAF010000008">
    <property type="protein sequence ID" value="MBC3538711.1"/>
    <property type="molecule type" value="Genomic_DNA"/>
</dbReference>
<proteinExistence type="predicted"/>
<feature type="transmembrane region" description="Helical" evidence="1">
    <location>
        <begin position="361"/>
        <end position="382"/>
    </location>
</feature>
<evidence type="ECO:0000313" key="2">
    <source>
        <dbReference type="EMBL" id="MBC3538711.1"/>
    </source>
</evidence>
<accession>A0ABR6VNE3</accession>
<feature type="transmembrane region" description="Helical" evidence="1">
    <location>
        <begin position="250"/>
        <end position="268"/>
    </location>
</feature>
<feature type="transmembrane region" description="Helical" evidence="1">
    <location>
        <begin position="7"/>
        <end position="25"/>
    </location>
</feature>
<reference evidence="2 3" key="1">
    <citation type="journal article" date="2019" name="Int. J. Syst. Evol. Microbiol.">
        <title>Rufibacter sediminis sp. nov., isolated from freshwater lake sediment.</title>
        <authorList>
            <person name="Qu J.H."/>
            <person name="Zhang L.J."/>
            <person name="Fu Y.H."/>
            <person name="Li H.F."/>
        </authorList>
    </citation>
    <scope>NUCLEOTIDE SEQUENCE [LARGE SCALE GENOMIC DNA]</scope>
    <source>
        <strain evidence="2 3">H-1</strain>
    </source>
</reference>
<feature type="transmembrane region" description="Helical" evidence="1">
    <location>
        <begin position="136"/>
        <end position="155"/>
    </location>
</feature>
<keyword evidence="1" id="KW-0812">Transmembrane</keyword>
<feature type="transmembrane region" description="Helical" evidence="1">
    <location>
        <begin position="334"/>
        <end position="352"/>
    </location>
</feature>
<comment type="caution">
    <text evidence="2">The sequence shown here is derived from an EMBL/GenBank/DDBJ whole genome shotgun (WGS) entry which is preliminary data.</text>
</comment>
<dbReference type="Proteomes" id="UP000659698">
    <property type="component" value="Unassembled WGS sequence"/>
</dbReference>
<dbReference type="RefSeq" id="WP_186632908.1">
    <property type="nucleotide sequence ID" value="NZ_JACOAF010000008.1"/>
</dbReference>
<sequence length="492" mass="56277">MKRNDFIKISILIVVLLAIFYPVFYTEYLYTDEAVQIWFYKQAGSLEMFIPQGRYLTEKLMQALFSTITTIKDIRYLRVFSLFGWVLCLPVWYFVIKRLTAKENLPSLLAFFSVFYLVAMPPMAVSIGWATCLELFIANTAGLLSGYIILNSTAYSQGGNNRFPVGAMLVSIVLGLISLFSYQSGFGCFMIPLLIHFLGKQKSSRPLLISLGVYLFTYIVYLVVFKLCLALNGMEANQRTGLYINIGGKLRFFFSQPLSAAFHFTYIFNENSKLGLLLYRVLLAVLLIYTFFRYRALHVWQKVAYVLGIGAIFLLMYIPPLIVKENYASNRTMLALNMGVFLVMAETLLSLFKSFNSKKMLVYGVSGLFALNAWYNFNYLFLKPVVHEHAKFKAFMQDNYSEKVTSIAFIRPPEDVFVRHFGITRSWDEFGVPISHFSWVPEPYVKQLIFEMTNSRAIAEKITVTNGLRQDGFAPASQENGLLIDAEEVITK</sequence>
<evidence type="ECO:0000313" key="3">
    <source>
        <dbReference type="Proteomes" id="UP000659698"/>
    </source>
</evidence>
<feature type="transmembrane region" description="Helical" evidence="1">
    <location>
        <begin position="207"/>
        <end position="229"/>
    </location>
</feature>